<comment type="similarity">
    <text evidence="1">Belongs to the ribosome association toxin RatA family.</text>
</comment>
<accession>A0A831K295</accession>
<proteinExistence type="inferred from homology"/>
<evidence type="ECO:0000259" key="3">
    <source>
        <dbReference type="Pfam" id="PF03364"/>
    </source>
</evidence>
<dbReference type="SUPFAM" id="SSF55961">
    <property type="entry name" value="Bet v1-like"/>
    <property type="match status" value="1"/>
</dbReference>
<evidence type="ECO:0000256" key="2">
    <source>
        <dbReference type="ARBA" id="ARBA00022649"/>
    </source>
</evidence>
<dbReference type="Gene3D" id="3.30.530.20">
    <property type="match status" value="1"/>
</dbReference>
<evidence type="ECO:0000313" key="4">
    <source>
        <dbReference type="EMBL" id="HDK37397.1"/>
    </source>
</evidence>
<gene>
    <name evidence="4" type="ORF">ENG92_00050</name>
</gene>
<protein>
    <submittedName>
        <fullName evidence="4">Type II toxin-antitoxin system RatA family toxin</fullName>
    </submittedName>
</protein>
<dbReference type="Pfam" id="PF03364">
    <property type="entry name" value="Polyketide_cyc"/>
    <property type="match status" value="1"/>
</dbReference>
<dbReference type="GO" id="GO:0048039">
    <property type="term" value="F:ubiquinone binding"/>
    <property type="evidence" value="ECO:0007669"/>
    <property type="project" value="InterPro"/>
</dbReference>
<comment type="caution">
    <text evidence="4">The sequence shown here is derived from an EMBL/GenBank/DDBJ whole genome shotgun (WGS) entry which is preliminary data.</text>
</comment>
<dbReference type="EMBL" id="DRCV01000003">
    <property type="protein sequence ID" value="HDK37397.1"/>
    <property type="molecule type" value="Genomic_DNA"/>
</dbReference>
<name>A0A831K295_9GAMM</name>
<dbReference type="CDD" id="cd07813">
    <property type="entry name" value="COQ10p_like"/>
    <property type="match status" value="1"/>
</dbReference>
<dbReference type="AlphaFoldDB" id="A0A831K295"/>
<keyword evidence="2" id="KW-1277">Toxin-antitoxin system</keyword>
<dbReference type="GO" id="GO:0045333">
    <property type="term" value="P:cellular respiration"/>
    <property type="evidence" value="ECO:0007669"/>
    <property type="project" value="InterPro"/>
</dbReference>
<dbReference type="PANTHER" id="PTHR12901">
    <property type="entry name" value="SPERM PROTEIN HOMOLOG"/>
    <property type="match status" value="1"/>
</dbReference>
<reference evidence="4" key="1">
    <citation type="journal article" date="2020" name="mSystems">
        <title>Genome- and Community-Level Interaction Insights into Carbon Utilization and Element Cycling Functions of Hydrothermarchaeota in Hydrothermal Sediment.</title>
        <authorList>
            <person name="Zhou Z."/>
            <person name="Liu Y."/>
            <person name="Xu W."/>
            <person name="Pan J."/>
            <person name="Luo Z.H."/>
            <person name="Li M."/>
        </authorList>
    </citation>
    <scope>NUCLEOTIDE SEQUENCE [LARGE SCALE GENOMIC DNA]</scope>
    <source>
        <strain evidence="4">HyVt-26</strain>
    </source>
</reference>
<dbReference type="InterPro" id="IPR023393">
    <property type="entry name" value="START-like_dom_sf"/>
</dbReference>
<dbReference type="InterPro" id="IPR005031">
    <property type="entry name" value="COQ10_START"/>
</dbReference>
<evidence type="ECO:0000256" key="1">
    <source>
        <dbReference type="ARBA" id="ARBA00008918"/>
    </source>
</evidence>
<dbReference type="PANTHER" id="PTHR12901:SF10">
    <property type="entry name" value="COENZYME Q-BINDING PROTEIN COQ10, MITOCHONDRIAL"/>
    <property type="match status" value="1"/>
</dbReference>
<feature type="domain" description="Coenzyme Q-binding protein COQ10 START" evidence="3">
    <location>
        <begin position="10"/>
        <end position="135"/>
    </location>
</feature>
<dbReference type="InterPro" id="IPR044996">
    <property type="entry name" value="COQ10-like"/>
</dbReference>
<dbReference type="Proteomes" id="UP000885822">
    <property type="component" value="Unassembled WGS sequence"/>
</dbReference>
<sequence length="147" mass="16404">MALVEKSALVAVPAATLYEIVNDVGSYPEFLPWCKGGRLLSRTEEELCGEIVVSKAGITKAFSTCNRLFPYHRIEIRLREGPFHKLEGDWEFIELRKDACKVVLSLEFEFSSGLMDKAFGIVFAQIANSLVDAFCKRANDLAKGVQI</sequence>
<organism evidence="4">
    <name type="scientific">Thiolapillus brandeum</name>
    <dbReference type="NCBI Taxonomy" id="1076588"/>
    <lineage>
        <taxon>Bacteria</taxon>
        <taxon>Pseudomonadati</taxon>
        <taxon>Pseudomonadota</taxon>
        <taxon>Gammaproteobacteria</taxon>
        <taxon>Chromatiales</taxon>
        <taxon>Sedimenticolaceae</taxon>
        <taxon>Thiolapillus</taxon>
    </lineage>
</organism>